<protein>
    <submittedName>
        <fullName evidence="2">Uncharacterized protein</fullName>
    </submittedName>
</protein>
<organism evidence="2 3">
    <name type="scientific">Tychonema bourrellyi FEM_GT703</name>
    <dbReference type="NCBI Taxonomy" id="2040638"/>
    <lineage>
        <taxon>Bacteria</taxon>
        <taxon>Bacillati</taxon>
        <taxon>Cyanobacteriota</taxon>
        <taxon>Cyanophyceae</taxon>
        <taxon>Oscillatoriophycideae</taxon>
        <taxon>Oscillatoriales</taxon>
        <taxon>Microcoleaceae</taxon>
        <taxon>Tychonema</taxon>
    </lineage>
</organism>
<evidence type="ECO:0000313" key="3">
    <source>
        <dbReference type="Proteomes" id="UP000226442"/>
    </source>
</evidence>
<gene>
    <name evidence="2" type="ORF">CP500_006820</name>
</gene>
<feature type="signal peptide" evidence="1">
    <location>
        <begin position="1"/>
        <end position="23"/>
    </location>
</feature>
<keyword evidence="3" id="KW-1185">Reference proteome</keyword>
<feature type="chain" id="PRO_5013801053" evidence="1">
    <location>
        <begin position="24"/>
        <end position="118"/>
    </location>
</feature>
<dbReference type="EMBL" id="NXIB02000029">
    <property type="protein sequence ID" value="PHX56151.1"/>
    <property type="molecule type" value="Genomic_DNA"/>
</dbReference>
<proteinExistence type="predicted"/>
<comment type="caution">
    <text evidence="2">The sequence shown here is derived from an EMBL/GenBank/DDBJ whole genome shotgun (WGS) entry which is preliminary data.</text>
</comment>
<dbReference type="RefSeq" id="WP_096829381.1">
    <property type="nucleotide sequence ID" value="NZ_NXIB02000029.1"/>
</dbReference>
<dbReference type="OrthoDB" id="464386at2"/>
<sequence length="118" mass="12739">MVNKLLSKLMIAAGLSLPLVALAASSVFAQMVKISVINNSGKTMTAVYMSPPDKNTWGQNELDGPIADREKADFEWNRADYGGSDGGCVFDVRAEYSDGKSTELDAVDLCQESAINFR</sequence>
<dbReference type="AlphaFoldDB" id="A0A2G4F312"/>
<evidence type="ECO:0000313" key="2">
    <source>
        <dbReference type="EMBL" id="PHX56151.1"/>
    </source>
</evidence>
<reference evidence="2" key="1">
    <citation type="submission" date="2017-10" db="EMBL/GenBank/DDBJ databases">
        <title>Draft genome sequence of the planktic cyanobacteria Tychonema bourrellyi isolated from alpine lentic freshwater.</title>
        <authorList>
            <person name="Tett A."/>
            <person name="Armanini F."/>
            <person name="Asnicar F."/>
            <person name="Boscaini A."/>
            <person name="Pasolli E."/>
            <person name="Zolfo M."/>
            <person name="Donati C."/>
            <person name="Salmaso N."/>
            <person name="Segata N."/>
        </authorList>
    </citation>
    <scope>NUCLEOTIDE SEQUENCE</scope>
    <source>
        <strain evidence="2">FEM_GT703</strain>
    </source>
</reference>
<evidence type="ECO:0000256" key="1">
    <source>
        <dbReference type="SAM" id="SignalP"/>
    </source>
</evidence>
<dbReference type="Proteomes" id="UP000226442">
    <property type="component" value="Unassembled WGS sequence"/>
</dbReference>
<name>A0A2G4F312_9CYAN</name>
<keyword evidence="1" id="KW-0732">Signal</keyword>
<accession>A0A2G4F312</accession>